<evidence type="ECO:0000313" key="6">
    <source>
        <dbReference type="EMBL" id="MBB5896595.1"/>
    </source>
</evidence>
<reference evidence="6 7" key="1">
    <citation type="submission" date="2020-08" db="EMBL/GenBank/DDBJ databases">
        <title>Sequencing the genomes of 1000 actinobacteria strains.</title>
        <authorList>
            <person name="Klenk H.-P."/>
        </authorList>
    </citation>
    <scope>NUCLEOTIDE SEQUENCE [LARGE SCALE GENOMIC DNA]</scope>
    <source>
        <strain evidence="6 7">DSM 43851</strain>
    </source>
</reference>
<evidence type="ECO:0000256" key="4">
    <source>
        <dbReference type="ARBA" id="ARBA00023033"/>
    </source>
</evidence>
<evidence type="ECO:0000256" key="1">
    <source>
        <dbReference type="ARBA" id="ARBA00022630"/>
    </source>
</evidence>
<feature type="domain" description="FAD-binding" evidence="5">
    <location>
        <begin position="6"/>
        <end position="388"/>
    </location>
</feature>
<dbReference type="GO" id="GO:0071949">
    <property type="term" value="F:FAD binding"/>
    <property type="evidence" value="ECO:0007669"/>
    <property type="project" value="InterPro"/>
</dbReference>
<organism evidence="6 7">
    <name type="scientific">Kutzneria kofuensis</name>
    <dbReference type="NCBI Taxonomy" id="103725"/>
    <lineage>
        <taxon>Bacteria</taxon>
        <taxon>Bacillati</taxon>
        <taxon>Actinomycetota</taxon>
        <taxon>Actinomycetes</taxon>
        <taxon>Pseudonocardiales</taxon>
        <taxon>Pseudonocardiaceae</taxon>
        <taxon>Kutzneria</taxon>
    </lineage>
</organism>
<accession>A0A7W9KPY0</accession>
<dbReference type="Pfam" id="PF01494">
    <property type="entry name" value="FAD_binding_3"/>
    <property type="match status" value="1"/>
</dbReference>
<protein>
    <submittedName>
        <fullName evidence="6">2-polyprenyl-6-methoxyphenol hydroxylase-like FAD-dependent oxidoreductase</fullName>
    </submittedName>
</protein>
<evidence type="ECO:0000256" key="3">
    <source>
        <dbReference type="ARBA" id="ARBA00023002"/>
    </source>
</evidence>
<dbReference type="PANTHER" id="PTHR47178">
    <property type="entry name" value="MONOOXYGENASE, FAD-BINDING"/>
    <property type="match status" value="1"/>
</dbReference>
<dbReference type="InterPro" id="IPR036188">
    <property type="entry name" value="FAD/NAD-bd_sf"/>
</dbReference>
<keyword evidence="2" id="KW-0274">FAD</keyword>
<dbReference type="RefSeq" id="WP_184868221.1">
    <property type="nucleotide sequence ID" value="NZ_JACHIR010000001.1"/>
</dbReference>
<dbReference type="AlphaFoldDB" id="A0A7W9KPY0"/>
<keyword evidence="7" id="KW-1185">Reference proteome</keyword>
<evidence type="ECO:0000256" key="2">
    <source>
        <dbReference type="ARBA" id="ARBA00022827"/>
    </source>
</evidence>
<dbReference type="InterPro" id="IPR002938">
    <property type="entry name" value="FAD-bd"/>
</dbReference>
<comment type="caution">
    <text evidence="6">The sequence shown here is derived from an EMBL/GenBank/DDBJ whole genome shotgun (WGS) entry which is preliminary data.</text>
</comment>
<evidence type="ECO:0000259" key="5">
    <source>
        <dbReference type="Pfam" id="PF01494"/>
    </source>
</evidence>
<dbReference type="PRINTS" id="PR00420">
    <property type="entry name" value="RNGMNOXGNASE"/>
</dbReference>
<dbReference type="PANTHER" id="PTHR47178:SF5">
    <property type="entry name" value="FAD-BINDING DOMAIN-CONTAINING PROTEIN"/>
    <property type="match status" value="1"/>
</dbReference>
<sequence>MSVLRIVIAGGGPAGMTLAHRLHRHGLDVTVYERDCGVATRDPGYRLHINSTGTTALHAALEPALWELFLATSGMPDEGMPLYDEHLTLRPARDTKATEGVGAPVSDIPEHLVVSRSTLRRILHLGLEQVVRFGVKVVGYRSNPDSTVTVLLDDGQTVEADVLIAADGINSAVRAQRLPHARVIDLGARHIVAKIPLTDQTRAMIPAQLLTTFSLAYDSDHTGLTFGPLERSNPDSPLIKEQDDEFQAEARENFALTIFNSVNEKMMPDAELFTASPQRLRDYVMARLTSWHPALVDTVQLWDVTTVQALTLRSCVPVGAWEPSNVTMMGDAIHAMSSALGIGANTALRDAHVLGEELLAVTDGYRAVVEGVGAYEERMRDYGFAAVRLSAAVGEQVIGHRPLPE</sequence>
<evidence type="ECO:0000313" key="7">
    <source>
        <dbReference type="Proteomes" id="UP000585638"/>
    </source>
</evidence>
<proteinExistence type="predicted"/>
<keyword evidence="3" id="KW-0560">Oxidoreductase</keyword>
<dbReference type="Proteomes" id="UP000585638">
    <property type="component" value="Unassembled WGS sequence"/>
</dbReference>
<dbReference type="EMBL" id="JACHIR010000001">
    <property type="protein sequence ID" value="MBB5896595.1"/>
    <property type="molecule type" value="Genomic_DNA"/>
</dbReference>
<dbReference type="GO" id="GO:0004497">
    <property type="term" value="F:monooxygenase activity"/>
    <property type="evidence" value="ECO:0007669"/>
    <property type="project" value="UniProtKB-KW"/>
</dbReference>
<name>A0A7W9KPY0_9PSEU</name>
<gene>
    <name evidence="6" type="ORF">BJ998_007791</name>
</gene>
<keyword evidence="4" id="KW-0503">Monooxygenase</keyword>
<dbReference type="Gene3D" id="3.50.50.60">
    <property type="entry name" value="FAD/NAD(P)-binding domain"/>
    <property type="match status" value="1"/>
</dbReference>
<keyword evidence="1" id="KW-0285">Flavoprotein</keyword>
<dbReference type="SUPFAM" id="SSF51905">
    <property type="entry name" value="FAD/NAD(P)-binding domain"/>
    <property type="match status" value="1"/>
</dbReference>